<keyword evidence="2" id="KW-1185">Reference proteome</keyword>
<comment type="caution">
    <text evidence="1">The sequence shown here is derived from an EMBL/GenBank/DDBJ whole genome shotgun (WGS) entry which is preliminary data.</text>
</comment>
<dbReference type="RefSeq" id="WP_234760693.1">
    <property type="nucleotide sequence ID" value="NZ_JAKEIP010000005.1"/>
</dbReference>
<evidence type="ECO:0000313" key="1">
    <source>
        <dbReference type="EMBL" id="MCF1592382.1"/>
    </source>
</evidence>
<organism evidence="1 2">
    <name type="scientific">Streptomyces muensis</name>
    <dbReference type="NCBI Taxonomy" id="1077944"/>
    <lineage>
        <taxon>Bacteria</taxon>
        <taxon>Bacillati</taxon>
        <taxon>Actinomycetota</taxon>
        <taxon>Actinomycetes</taxon>
        <taxon>Kitasatosporales</taxon>
        <taxon>Streptomycetaceae</taxon>
        <taxon>Streptomyces</taxon>
    </lineage>
</organism>
<dbReference type="Proteomes" id="UP001139384">
    <property type="component" value="Unassembled WGS sequence"/>
</dbReference>
<name>A0A9X1PRW9_STRM4</name>
<evidence type="ECO:0000313" key="2">
    <source>
        <dbReference type="Proteomes" id="UP001139384"/>
    </source>
</evidence>
<gene>
    <name evidence="1" type="ORF">L0P92_02200</name>
</gene>
<accession>A0A9X1PRW9</accession>
<sequence length="244" mass="26315">MSKLTLVELSDLPRKPHGCPTEVERSGARLVATHKSVAGLFTTLNELRAAQEDMRGAISETHRDQARAAIVFTAAGIDACLRTLLRDSLYTLLQEPGDPHGAFVSALMSNRLSGELTKATKQAVVDIDPRSALIDLYVQDLTGSSIQGAADLIRCRNALGLKQEPALDDAILKGHQPFFNARHEVVHELDLIDPSGRGTRGRRHRDIAAVGAQCDGALQLMHAFIAPAARAVKAARRSMGWSAT</sequence>
<reference evidence="1" key="1">
    <citation type="submission" date="2022-01" db="EMBL/GenBank/DDBJ databases">
        <title>Draft Genome Sequences of Seven Type Strains of the Genus Streptomyces.</title>
        <authorList>
            <person name="Aziz S."/>
            <person name="Coretto E."/>
            <person name="Chronakova A."/>
            <person name="Sproer C."/>
            <person name="Huber K."/>
            <person name="Nouioui I."/>
            <person name="Gross H."/>
        </authorList>
    </citation>
    <scope>NUCLEOTIDE SEQUENCE</scope>
    <source>
        <strain evidence="1">DSM 103493</strain>
    </source>
</reference>
<dbReference type="AlphaFoldDB" id="A0A9X1PRW9"/>
<dbReference type="EMBL" id="JAKEIP010000005">
    <property type="protein sequence ID" value="MCF1592382.1"/>
    <property type="molecule type" value="Genomic_DNA"/>
</dbReference>
<proteinExistence type="predicted"/>
<evidence type="ECO:0008006" key="3">
    <source>
        <dbReference type="Google" id="ProtNLM"/>
    </source>
</evidence>
<protein>
    <recommendedName>
        <fullName evidence="3">RiboL-PSP-HEPN domain-containing protein</fullName>
    </recommendedName>
</protein>